<comment type="caution">
    <text evidence="3">The sequence shown here is derived from an EMBL/GenBank/DDBJ whole genome shotgun (WGS) entry which is preliminary data.</text>
</comment>
<keyword evidence="2" id="KW-0472">Membrane</keyword>
<dbReference type="EMBL" id="JBDFQZ010000013">
    <property type="protein sequence ID" value="KAK9668935.1"/>
    <property type="molecule type" value="Genomic_DNA"/>
</dbReference>
<evidence type="ECO:0000313" key="3">
    <source>
        <dbReference type="EMBL" id="KAK9668935.1"/>
    </source>
</evidence>
<keyword evidence="2" id="KW-0812">Transmembrane</keyword>
<reference evidence="3 4" key="1">
    <citation type="submission" date="2024-03" db="EMBL/GenBank/DDBJ databases">
        <title>WGS assembly of Saponaria officinalis var. Norfolk2.</title>
        <authorList>
            <person name="Jenkins J."/>
            <person name="Shu S."/>
            <person name="Grimwood J."/>
            <person name="Barry K."/>
            <person name="Goodstein D."/>
            <person name="Schmutz J."/>
            <person name="Leebens-Mack J."/>
            <person name="Osbourn A."/>
        </authorList>
    </citation>
    <scope>NUCLEOTIDE SEQUENCE [LARGE SCALE GENOMIC DNA]</scope>
    <source>
        <strain evidence="4">cv. Norfolk2</strain>
        <strain evidence="3">JIC</strain>
        <tissue evidence="3">Leaf</tissue>
    </source>
</reference>
<keyword evidence="2" id="KW-1133">Transmembrane helix</keyword>
<evidence type="ECO:0000256" key="2">
    <source>
        <dbReference type="SAM" id="Phobius"/>
    </source>
</evidence>
<feature type="transmembrane region" description="Helical" evidence="2">
    <location>
        <begin position="17"/>
        <end position="36"/>
    </location>
</feature>
<dbReference type="AlphaFoldDB" id="A0AAW1GXW7"/>
<dbReference type="EMBL" id="JBDFQZ010000013">
    <property type="protein sequence ID" value="KAK9668934.1"/>
    <property type="molecule type" value="Genomic_DNA"/>
</dbReference>
<keyword evidence="1" id="KW-0732">Signal</keyword>
<dbReference type="PANTHER" id="PTHR33184:SF67">
    <property type="entry name" value="PROTEIN TAPETUM DETERMINANT 1"/>
    <property type="match status" value="1"/>
</dbReference>
<organism evidence="3 4">
    <name type="scientific">Saponaria officinalis</name>
    <name type="common">Common soapwort</name>
    <name type="synonym">Lychnis saponaria</name>
    <dbReference type="NCBI Taxonomy" id="3572"/>
    <lineage>
        <taxon>Eukaryota</taxon>
        <taxon>Viridiplantae</taxon>
        <taxon>Streptophyta</taxon>
        <taxon>Embryophyta</taxon>
        <taxon>Tracheophyta</taxon>
        <taxon>Spermatophyta</taxon>
        <taxon>Magnoliopsida</taxon>
        <taxon>eudicotyledons</taxon>
        <taxon>Gunneridae</taxon>
        <taxon>Pentapetalae</taxon>
        <taxon>Caryophyllales</taxon>
        <taxon>Caryophyllaceae</taxon>
        <taxon>Caryophylleae</taxon>
        <taxon>Saponaria</taxon>
    </lineage>
</organism>
<protein>
    <submittedName>
        <fullName evidence="3">Uncharacterized protein</fullName>
    </submittedName>
</protein>
<keyword evidence="4" id="KW-1185">Reference proteome</keyword>
<dbReference type="Proteomes" id="UP001443914">
    <property type="component" value="Unassembled WGS sequence"/>
</dbReference>
<dbReference type="EMBL" id="JBDFQZ010000013">
    <property type="protein sequence ID" value="KAK9668933.1"/>
    <property type="molecule type" value="Genomic_DNA"/>
</dbReference>
<evidence type="ECO:0000256" key="1">
    <source>
        <dbReference type="ARBA" id="ARBA00022729"/>
    </source>
</evidence>
<accession>A0AAW1GXW7</accession>
<evidence type="ECO:0000313" key="4">
    <source>
        <dbReference type="Proteomes" id="UP001443914"/>
    </source>
</evidence>
<gene>
    <name evidence="3" type="ORF">RND81_13G096800</name>
</gene>
<proteinExistence type="predicted"/>
<dbReference type="InterPro" id="IPR040361">
    <property type="entry name" value="TPD1"/>
</dbReference>
<dbReference type="PANTHER" id="PTHR33184">
    <property type="entry name" value="PROTEIN TAPETUM DETERMINANT 1-LIKE-RELATED"/>
    <property type="match status" value="1"/>
</dbReference>
<sequence>MCTLTTSTSSSAQRRKIAVFTAVISALLLITVLHPTGFPELPSKNQGHYKTNLMNYTINDILSLPHRKLLSPKRPVDKPARFWGDTNNCTESDILVTQGPGAPLPSGIPTYTVEIINACASGCDISDIHIHCGWFSSARLINPLIFKRINYNDCVVNGGRPLQNGQSISFQYANTRSYPLAISSMSCL</sequence>
<name>A0AAW1GXW7_SAPOF</name>
<dbReference type="GO" id="GO:0001709">
    <property type="term" value="P:cell fate determination"/>
    <property type="evidence" value="ECO:0007669"/>
    <property type="project" value="TreeGrafter"/>
</dbReference>
<dbReference type="Pfam" id="PF24068">
    <property type="entry name" value="TPD1_C"/>
    <property type="match status" value="1"/>
</dbReference>